<dbReference type="InterPro" id="IPR044880">
    <property type="entry name" value="NCX_ion-bd_dom_sf"/>
</dbReference>
<evidence type="ECO:0000256" key="3">
    <source>
        <dbReference type="ARBA" id="ARBA00022568"/>
    </source>
</evidence>
<comment type="caution">
    <text evidence="9">Lacks conserved residue(s) required for the propagation of feature annotation.</text>
</comment>
<dbReference type="Gene3D" id="1.20.1420.30">
    <property type="entry name" value="NCX, central ion-binding region"/>
    <property type="match status" value="1"/>
</dbReference>
<reference evidence="12 13" key="1">
    <citation type="submission" date="2018-03" db="EMBL/GenBank/DDBJ databases">
        <authorList>
            <person name="Gully D."/>
        </authorList>
    </citation>
    <scope>NUCLEOTIDE SEQUENCE [LARGE SCALE GENOMIC DNA]</scope>
    <source>
        <strain evidence="12">ORS3257</strain>
    </source>
</reference>
<dbReference type="KEGG" id="bvz:BRAD3257_6232"/>
<dbReference type="InterPro" id="IPR004837">
    <property type="entry name" value="NaCa_Exmemb"/>
</dbReference>
<keyword evidence="7 9" id="KW-0406">Ion transport</keyword>
<evidence type="ECO:0000313" key="12">
    <source>
        <dbReference type="EMBL" id="SPP97136.1"/>
    </source>
</evidence>
<feature type="transmembrane region" description="Helical" evidence="9">
    <location>
        <begin position="175"/>
        <end position="193"/>
    </location>
</feature>
<dbReference type="Pfam" id="PF01699">
    <property type="entry name" value="Na_Ca_ex"/>
    <property type="match status" value="2"/>
</dbReference>
<keyword evidence="5 9" id="KW-0106">Calcium</keyword>
<keyword evidence="9" id="KW-0050">Antiport</keyword>
<evidence type="ECO:0000313" key="14">
    <source>
        <dbReference type="Proteomes" id="UP000669317"/>
    </source>
</evidence>
<comment type="subcellular location">
    <subcellularLocation>
        <location evidence="1">Endomembrane system</location>
        <topology evidence="1">Multi-pass membrane protein</topology>
    </subcellularLocation>
</comment>
<evidence type="ECO:0000256" key="9">
    <source>
        <dbReference type="RuleBase" id="RU365028"/>
    </source>
</evidence>
<dbReference type="Proteomes" id="UP000246085">
    <property type="component" value="Chromosome BRAD3257"/>
</dbReference>
<feature type="transmembrane region" description="Helical" evidence="9">
    <location>
        <begin position="282"/>
        <end position="309"/>
    </location>
</feature>
<dbReference type="GO" id="GO:0015369">
    <property type="term" value="F:calcium:proton antiporter activity"/>
    <property type="evidence" value="ECO:0007669"/>
    <property type="project" value="UniProtKB-UniRule"/>
</dbReference>
<dbReference type="AlphaFoldDB" id="A0A2U3Q714"/>
<dbReference type="GO" id="GO:0012505">
    <property type="term" value="C:endomembrane system"/>
    <property type="evidence" value="ECO:0007669"/>
    <property type="project" value="UniProtKB-SubCell"/>
</dbReference>
<protein>
    <recommendedName>
        <fullName evidence="9">Ca(2+)/H(+) antiporter</fullName>
    </recommendedName>
</protein>
<comment type="similarity">
    <text evidence="9">Belongs to the Ca(2+):cation antiporter (CaCA) (TC 2.A.19) family.</text>
</comment>
<evidence type="ECO:0000256" key="7">
    <source>
        <dbReference type="ARBA" id="ARBA00023065"/>
    </source>
</evidence>
<keyword evidence="14" id="KW-1185">Reference proteome</keyword>
<reference evidence="11 14" key="2">
    <citation type="submission" date="2021-03" db="EMBL/GenBank/DDBJ databases">
        <title>Genome Sequence of Bradyrhizobium vignae strain ISRA400.</title>
        <authorList>
            <person name="Tisa L.S."/>
            <person name="Svistoonoff S."/>
            <person name="Hocher V."/>
            <person name="Fall S."/>
            <person name="Zaiya A."/>
            <person name="Naing D."/>
            <person name="Niang N."/>
            <person name="Diouf A."/>
            <person name="Dasylva M.C."/>
            <person name="Toure O."/>
            <person name="Gueye M."/>
            <person name="Gully D."/>
            <person name="Tisseyre P."/>
            <person name="Simpson S."/>
            <person name="Morris K."/>
            <person name="Thomas W.K."/>
        </authorList>
    </citation>
    <scope>NUCLEOTIDE SEQUENCE [LARGE SCALE GENOMIC DNA]</scope>
    <source>
        <strain evidence="11 14">ISRA400</strain>
    </source>
</reference>
<dbReference type="NCBIfam" id="TIGR00378">
    <property type="entry name" value="cax"/>
    <property type="match status" value="1"/>
</dbReference>
<sequence length="367" mass="38686">MSSSANTIETEKPSMVFTSLLVLIPISMGLRYMQAPVLTTFVASAGSIAVLAEWIRRGTEQLARHAGPTIRGLVMVSFGSVAELVLALFVLANGQASVVQAQITGSIIGTSLLGLGIAILAGGLSRRRQTFSSSKAGLQSTLLILAVIALLLPAIFDYTARQDHLHNVRLTDEELSLGASIVLLVLYGGNLAYTLITHRDAFADEEANGDRSWSLGLSIGVVVGCTAVIALEAEIVSEVLTQTAETLRISTVFLGVVVLALVGTSADLFAASWFARSDRMTLALSICIGSAIQLVLVVTPVLVLISAFMDSPMSLVFGNPLYLFAIASTAFIVSAVARDGETTWFEGLLLVGVYVLFALGFFFIGPG</sequence>
<evidence type="ECO:0000259" key="10">
    <source>
        <dbReference type="Pfam" id="PF01699"/>
    </source>
</evidence>
<evidence type="ECO:0000256" key="2">
    <source>
        <dbReference type="ARBA" id="ARBA00022448"/>
    </source>
</evidence>
<keyword evidence="2 9" id="KW-0813">Transport</keyword>
<gene>
    <name evidence="11" type="primary">cax</name>
    <name evidence="12" type="ORF">BRAD3257_6232</name>
    <name evidence="11" type="ORF">JWS04_30760</name>
</gene>
<feature type="transmembrane region" description="Helical" evidence="9">
    <location>
        <begin position="32"/>
        <end position="52"/>
    </location>
</feature>
<evidence type="ECO:0000313" key="13">
    <source>
        <dbReference type="Proteomes" id="UP000246085"/>
    </source>
</evidence>
<dbReference type="Proteomes" id="UP000669317">
    <property type="component" value="Unassembled WGS sequence"/>
</dbReference>
<dbReference type="PANTHER" id="PTHR31503">
    <property type="entry name" value="VACUOLAR CALCIUM ION TRANSPORTER"/>
    <property type="match status" value="1"/>
</dbReference>
<feature type="transmembrane region" description="Helical" evidence="9">
    <location>
        <begin position="73"/>
        <end position="91"/>
    </location>
</feature>
<dbReference type="InterPro" id="IPR004798">
    <property type="entry name" value="CAX-like"/>
</dbReference>
<proteinExistence type="inferred from homology"/>
<dbReference type="PANTHER" id="PTHR31503:SF22">
    <property type="entry name" value="VACUOLAR CALCIUM ION TRANSPORTER"/>
    <property type="match status" value="1"/>
</dbReference>
<dbReference type="RefSeq" id="WP_209296335.1">
    <property type="nucleotide sequence ID" value="NZ_JAGIKT010000081.1"/>
</dbReference>
<evidence type="ECO:0000256" key="4">
    <source>
        <dbReference type="ARBA" id="ARBA00022692"/>
    </source>
</evidence>
<dbReference type="InterPro" id="IPR004713">
    <property type="entry name" value="CaH_exchang"/>
</dbReference>
<keyword evidence="6 9" id="KW-1133">Transmembrane helix</keyword>
<keyword evidence="3 9" id="KW-0109">Calcium transport</keyword>
<feature type="transmembrane region" description="Helical" evidence="9">
    <location>
        <begin position="251"/>
        <end position="275"/>
    </location>
</feature>
<evidence type="ECO:0000256" key="5">
    <source>
        <dbReference type="ARBA" id="ARBA00022837"/>
    </source>
</evidence>
<evidence type="ECO:0000256" key="8">
    <source>
        <dbReference type="ARBA" id="ARBA00023136"/>
    </source>
</evidence>
<dbReference type="EMBL" id="LS398110">
    <property type="protein sequence ID" value="SPP97136.1"/>
    <property type="molecule type" value="Genomic_DNA"/>
</dbReference>
<accession>A0A2U3Q714</accession>
<feature type="transmembrane region" description="Helical" evidence="9">
    <location>
        <begin position="213"/>
        <end position="231"/>
    </location>
</feature>
<keyword evidence="8 9" id="KW-0472">Membrane</keyword>
<organism evidence="12 13">
    <name type="scientific">Bradyrhizobium vignae</name>
    <dbReference type="NCBI Taxonomy" id="1549949"/>
    <lineage>
        <taxon>Bacteria</taxon>
        <taxon>Pseudomonadati</taxon>
        <taxon>Pseudomonadota</taxon>
        <taxon>Alphaproteobacteria</taxon>
        <taxon>Hyphomicrobiales</taxon>
        <taxon>Nitrobacteraceae</taxon>
        <taxon>Bradyrhizobium</taxon>
    </lineage>
</organism>
<dbReference type="EMBL" id="JAGIKT010000081">
    <property type="protein sequence ID" value="MBP0115370.1"/>
    <property type="molecule type" value="Genomic_DNA"/>
</dbReference>
<evidence type="ECO:0000313" key="11">
    <source>
        <dbReference type="EMBL" id="MBP0115370.1"/>
    </source>
</evidence>
<feature type="domain" description="Sodium/calcium exchanger membrane region" evidence="10">
    <location>
        <begin position="218"/>
        <end position="362"/>
    </location>
</feature>
<evidence type="ECO:0000256" key="1">
    <source>
        <dbReference type="ARBA" id="ARBA00004127"/>
    </source>
</evidence>
<name>A0A2U3Q714_9BRAD</name>
<evidence type="ECO:0000256" key="6">
    <source>
        <dbReference type="ARBA" id="ARBA00022989"/>
    </source>
</evidence>
<feature type="transmembrane region" description="Helical" evidence="9">
    <location>
        <begin position="136"/>
        <end position="155"/>
    </location>
</feature>
<feature type="domain" description="Sodium/calcium exchanger membrane region" evidence="10">
    <location>
        <begin position="39"/>
        <end position="194"/>
    </location>
</feature>
<comment type="function">
    <text evidence="9">Ca(+)/H(+) antiporter that extrudes calcium in exchange for external protons.</text>
</comment>
<dbReference type="GO" id="GO:0006874">
    <property type="term" value="P:intracellular calcium ion homeostasis"/>
    <property type="evidence" value="ECO:0007669"/>
    <property type="project" value="TreeGrafter"/>
</dbReference>
<feature type="transmembrane region" description="Helical" evidence="9">
    <location>
        <begin position="103"/>
        <end position="124"/>
    </location>
</feature>
<feature type="transmembrane region" description="Helical" evidence="9">
    <location>
        <begin position="321"/>
        <end position="337"/>
    </location>
</feature>
<feature type="transmembrane region" description="Helical" evidence="9">
    <location>
        <begin position="344"/>
        <end position="364"/>
    </location>
</feature>
<keyword evidence="4 9" id="KW-0812">Transmembrane</keyword>
<dbReference type="GO" id="GO:0016020">
    <property type="term" value="C:membrane"/>
    <property type="evidence" value="ECO:0007669"/>
    <property type="project" value="InterPro"/>
</dbReference>